<evidence type="ECO:0000256" key="1">
    <source>
        <dbReference type="SAM" id="SignalP"/>
    </source>
</evidence>
<evidence type="ECO:0000313" key="2">
    <source>
        <dbReference type="EMBL" id="GAD48330.1"/>
    </source>
</evidence>
<proteinExistence type="predicted"/>
<keyword evidence="3" id="KW-1185">Reference proteome</keyword>
<dbReference type="AlphaFoldDB" id="U2YIZ3"/>
<protein>
    <submittedName>
        <fullName evidence="2">Uncharacterized protein</fullName>
    </submittedName>
</protein>
<feature type="chain" id="PRO_5030177708" evidence="1">
    <location>
        <begin position="21"/>
        <end position="188"/>
    </location>
</feature>
<dbReference type="EMBL" id="BASZ01000002">
    <property type="protein sequence ID" value="GAD48330.1"/>
    <property type="molecule type" value="Genomic_DNA"/>
</dbReference>
<reference evidence="2 3" key="1">
    <citation type="submission" date="2013-09" db="EMBL/GenBank/DDBJ databases">
        <title>Whole genome shotgun sequence of Novosphingobium tardaugens NBRC 16725.</title>
        <authorList>
            <person name="Isaki S."/>
            <person name="Hosoyama A."/>
            <person name="Tsuchikane K."/>
            <person name="Katsumata H."/>
            <person name="Ando Y."/>
            <person name="Yamazaki S."/>
            <person name="Fujita N."/>
        </authorList>
    </citation>
    <scope>NUCLEOTIDE SEQUENCE [LARGE SCALE GENOMIC DNA]</scope>
    <source>
        <strain evidence="2 3">NBRC 16725</strain>
    </source>
</reference>
<organism evidence="2 3">
    <name type="scientific">Caenibius tardaugens NBRC 16725</name>
    <dbReference type="NCBI Taxonomy" id="1219035"/>
    <lineage>
        <taxon>Bacteria</taxon>
        <taxon>Pseudomonadati</taxon>
        <taxon>Pseudomonadota</taxon>
        <taxon>Alphaproteobacteria</taxon>
        <taxon>Sphingomonadales</taxon>
        <taxon>Erythrobacteraceae</taxon>
        <taxon>Caenibius</taxon>
    </lineage>
</organism>
<dbReference type="KEGG" id="ntd:EGO55_01605"/>
<evidence type="ECO:0000313" key="3">
    <source>
        <dbReference type="Proteomes" id="UP000016568"/>
    </source>
</evidence>
<name>U2YIZ3_9SPHN</name>
<dbReference type="RefSeq" id="WP_021689237.1">
    <property type="nucleotide sequence ID" value="NZ_BASZ01000002.1"/>
</dbReference>
<dbReference type="OrthoDB" id="7596012at2"/>
<sequence>MNSLAVLFLPAALLAVPADAPHEADTPALAPEQDANGAIATPSRLAPVWTDLVTSFQPMEQDQVRIERRVIIRINPRRNKMAPDMLSALPQGELPPQFEERKFGKCVPAKAIAGVQAQPDNRLLLFLRDRRMITVKLEKSCRARDFYSGFYVEANEDGLVCSGRDKLHSRSGANCDLGKMRQLVAERR</sequence>
<accession>U2YIZ3</accession>
<feature type="signal peptide" evidence="1">
    <location>
        <begin position="1"/>
        <end position="20"/>
    </location>
</feature>
<gene>
    <name evidence="2" type="ORF">NT2_02_04120</name>
</gene>
<keyword evidence="1" id="KW-0732">Signal</keyword>
<comment type="caution">
    <text evidence="2">The sequence shown here is derived from an EMBL/GenBank/DDBJ whole genome shotgun (WGS) entry which is preliminary data.</text>
</comment>
<dbReference type="eggNOG" id="ENOG5031C39">
    <property type="taxonomic scope" value="Bacteria"/>
</dbReference>
<dbReference type="Proteomes" id="UP000016568">
    <property type="component" value="Unassembled WGS sequence"/>
</dbReference>